<keyword evidence="6 12" id="KW-0812">Transmembrane</keyword>
<evidence type="ECO:0000313" key="16">
    <source>
        <dbReference type="Proteomes" id="UP001549799"/>
    </source>
</evidence>
<evidence type="ECO:0000256" key="3">
    <source>
        <dbReference type="ARBA" id="ARBA00022448"/>
    </source>
</evidence>
<feature type="transmembrane region" description="Helical" evidence="12">
    <location>
        <begin position="404"/>
        <end position="422"/>
    </location>
</feature>
<reference evidence="15 16" key="1">
    <citation type="submission" date="2024-07" db="EMBL/GenBank/DDBJ databases">
        <title>The genome sequence of type strain Sediminicola arcticus GDMCC 1.2805.</title>
        <authorList>
            <person name="Liu Y."/>
        </authorList>
    </citation>
    <scope>NUCLEOTIDE SEQUENCE [LARGE SCALE GENOMIC DNA]</scope>
    <source>
        <strain evidence="15 16">GDMCC 1.2805</strain>
    </source>
</reference>
<feature type="transmembrane region" description="Helical" evidence="12">
    <location>
        <begin position="113"/>
        <end position="135"/>
    </location>
</feature>
<dbReference type="PANTHER" id="PTHR30540">
    <property type="entry name" value="OSMOTIC STRESS POTASSIUM TRANSPORTER"/>
    <property type="match status" value="1"/>
</dbReference>
<feature type="transmembrane region" description="Helical" evidence="12">
    <location>
        <begin position="178"/>
        <end position="199"/>
    </location>
</feature>
<feature type="transmembrane region" description="Helical" evidence="12">
    <location>
        <begin position="211"/>
        <end position="233"/>
    </location>
</feature>
<keyword evidence="5" id="KW-0633">Potassium transport</keyword>
<feature type="transmembrane region" description="Helical" evidence="12">
    <location>
        <begin position="378"/>
        <end position="397"/>
    </location>
</feature>
<evidence type="ECO:0000256" key="9">
    <source>
        <dbReference type="ARBA" id="ARBA00022989"/>
    </source>
</evidence>
<evidence type="ECO:0000256" key="10">
    <source>
        <dbReference type="ARBA" id="ARBA00023065"/>
    </source>
</evidence>
<keyword evidence="3" id="KW-0813">Transport</keyword>
<evidence type="ECO:0000256" key="6">
    <source>
        <dbReference type="ARBA" id="ARBA00022692"/>
    </source>
</evidence>
<evidence type="ECO:0000256" key="4">
    <source>
        <dbReference type="ARBA" id="ARBA00022475"/>
    </source>
</evidence>
<keyword evidence="7" id="KW-0769">Symport</keyword>
<feature type="transmembrane region" description="Helical" evidence="12">
    <location>
        <begin position="63"/>
        <end position="86"/>
    </location>
</feature>
<keyword evidence="4" id="KW-1003">Cell membrane</keyword>
<gene>
    <name evidence="15" type="ORF">ABXZ36_11555</name>
</gene>
<keyword evidence="16" id="KW-1185">Reference proteome</keyword>
<evidence type="ECO:0000259" key="14">
    <source>
        <dbReference type="Pfam" id="PF22776"/>
    </source>
</evidence>
<feature type="transmembrane region" description="Helical" evidence="12">
    <location>
        <begin position="147"/>
        <end position="166"/>
    </location>
</feature>
<dbReference type="Pfam" id="PF22776">
    <property type="entry name" value="K_trans_C"/>
    <property type="match status" value="1"/>
</dbReference>
<keyword evidence="9 12" id="KW-1133">Transmembrane helix</keyword>
<feature type="transmembrane region" description="Helical" evidence="12">
    <location>
        <begin position="29"/>
        <end position="51"/>
    </location>
</feature>
<name>A0ABV2SVU6_9FLAO</name>
<accession>A0ABV2SVU6</accession>
<evidence type="ECO:0000256" key="11">
    <source>
        <dbReference type="ARBA" id="ARBA00023136"/>
    </source>
</evidence>
<comment type="similarity">
    <text evidence="2">Belongs to the HAK/KUP transporter (TC 2.A.72) family.</text>
</comment>
<dbReference type="InterPro" id="IPR003855">
    <property type="entry name" value="K+_transporter"/>
</dbReference>
<proteinExistence type="inferred from homology"/>
<evidence type="ECO:0000256" key="7">
    <source>
        <dbReference type="ARBA" id="ARBA00022847"/>
    </source>
</evidence>
<dbReference type="Proteomes" id="UP001549799">
    <property type="component" value="Unassembled WGS sequence"/>
</dbReference>
<keyword evidence="11 12" id="KW-0472">Membrane</keyword>
<feature type="transmembrane region" description="Helical" evidence="12">
    <location>
        <begin position="298"/>
        <end position="326"/>
    </location>
</feature>
<dbReference type="RefSeq" id="WP_354615794.1">
    <property type="nucleotide sequence ID" value="NZ_JBEXAE010000005.1"/>
</dbReference>
<protein>
    <submittedName>
        <fullName evidence="15">KUP/HAK/KT family potassium transporter</fullName>
    </submittedName>
</protein>
<evidence type="ECO:0000259" key="13">
    <source>
        <dbReference type="Pfam" id="PF02705"/>
    </source>
</evidence>
<sequence>MVGPSRLFFWDSGLYLNELMKASDHKVSLASLLMTLGIVFGDIGTSPLYVFTAITQGKNFDELLVLGSLSCVFWTLMLLATVKYIYLALNADNHGEGGIFALYALLRKTKSKWIIYPALIGCATLISDGFITPAISISSAVEGVSILYSDIPTLPIVCVIIIGLFLIQQFGTKKIGGLFGPVMLLWFLTLGFLGVRQLIQNPEVLKAINPMYALTFLINYPEALWILGAVFLCTTGAEALYSDLGHCGKRNIRLTWIFVLSMLLLNYFGQAAYCLSLPKGEQLDSVFYATVPQGWLPYVIGIATVSTIVASQALITGIFTLVNEAIKLKLWTNLKVKYPSDHKGQIYIPFINYFLLVGCLLVVFIFKRSSNMESAYGLAITIDMLMTSLLLGYLLLIRAKKGEIIITLLFSLFLLVETTFLISNLNKIIHGGWFTLLLALFLFTLLLFYRFARQLRSRVAEYQKLEEVTPLLTDVMNNDKLPYLATNLVLPTRSSRVNFIDMTIVHSLFYLQPKKAEVYWFLHLHITDVPYGIAYTVTTIIPQKCFFIKLNIGFKERHLLDYKMKNIHADLVKSGEVSGHNIFYQDPNLQVPPDFKYILINSRVASDNRLTVLEAFSVRIYRFLKSMGLTAIEDFGLDETNTIEEKIPINVAKRDNLHITRIES</sequence>
<dbReference type="InterPro" id="IPR053952">
    <property type="entry name" value="K_trans_C"/>
</dbReference>
<feature type="domain" description="K+ potassium transporter C-terminal" evidence="14">
    <location>
        <begin position="494"/>
        <end position="646"/>
    </location>
</feature>
<feature type="transmembrane region" description="Helical" evidence="12">
    <location>
        <begin position="428"/>
        <end position="449"/>
    </location>
</feature>
<evidence type="ECO:0000256" key="12">
    <source>
        <dbReference type="SAM" id="Phobius"/>
    </source>
</evidence>
<feature type="transmembrane region" description="Helical" evidence="12">
    <location>
        <begin position="254"/>
        <end position="278"/>
    </location>
</feature>
<evidence type="ECO:0000256" key="2">
    <source>
        <dbReference type="ARBA" id="ARBA00007019"/>
    </source>
</evidence>
<dbReference type="PANTHER" id="PTHR30540:SF79">
    <property type="entry name" value="LOW AFFINITY POTASSIUM TRANSPORT SYSTEM PROTEIN KUP"/>
    <property type="match status" value="1"/>
</dbReference>
<comment type="subcellular location">
    <subcellularLocation>
        <location evidence="1">Membrane</location>
        <topology evidence="1">Multi-pass membrane protein</topology>
    </subcellularLocation>
</comment>
<evidence type="ECO:0000256" key="5">
    <source>
        <dbReference type="ARBA" id="ARBA00022538"/>
    </source>
</evidence>
<feature type="domain" description="K+ potassium transporter integral membrane" evidence="13">
    <location>
        <begin position="33"/>
        <end position="465"/>
    </location>
</feature>
<evidence type="ECO:0000313" key="15">
    <source>
        <dbReference type="EMBL" id="MET6991281.1"/>
    </source>
</evidence>
<dbReference type="Pfam" id="PF02705">
    <property type="entry name" value="K_trans"/>
    <property type="match status" value="1"/>
</dbReference>
<comment type="caution">
    <text evidence="15">The sequence shown here is derived from an EMBL/GenBank/DDBJ whole genome shotgun (WGS) entry which is preliminary data.</text>
</comment>
<dbReference type="InterPro" id="IPR053951">
    <property type="entry name" value="K_trans_N"/>
</dbReference>
<keyword evidence="10" id="KW-0406">Ion transport</keyword>
<dbReference type="EMBL" id="JBEXAE010000005">
    <property type="protein sequence ID" value="MET6991281.1"/>
    <property type="molecule type" value="Genomic_DNA"/>
</dbReference>
<evidence type="ECO:0000256" key="1">
    <source>
        <dbReference type="ARBA" id="ARBA00004141"/>
    </source>
</evidence>
<evidence type="ECO:0000256" key="8">
    <source>
        <dbReference type="ARBA" id="ARBA00022958"/>
    </source>
</evidence>
<organism evidence="15 16">
    <name type="scientific">Sediminicola arcticus</name>
    <dbReference type="NCBI Taxonomy" id="1574308"/>
    <lineage>
        <taxon>Bacteria</taxon>
        <taxon>Pseudomonadati</taxon>
        <taxon>Bacteroidota</taxon>
        <taxon>Flavobacteriia</taxon>
        <taxon>Flavobacteriales</taxon>
        <taxon>Flavobacteriaceae</taxon>
        <taxon>Sediminicola</taxon>
    </lineage>
</organism>
<feature type="transmembrane region" description="Helical" evidence="12">
    <location>
        <begin position="346"/>
        <end position="366"/>
    </location>
</feature>
<keyword evidence="8" id="KW-0630">Potassium</keyword>